<evidence type="ECO:0000313" key="1">
    <source>
        <dbReference type="EMBL" id="ACM37150.1"/>
    </source>
</evidence>
<keyword evidence="2" id="KW-1185">Reference proteome</keyword>
<protein>
    <submittedName>
        <fullName evidence="1">Uncharacterized protein</fullName>
    </submittedName>
</protein>
<accession>B9JYC0</accession>
<dbReference type="AlphaFoldDB" id="B9JYC0"/>
<dbReference type="eggNOG" id="ENOG50344EJ">
    <property type="taxonomic scope" value="Bacteria"/>
</dbReference>
<dbReference type="HOGENOM" id="CLU_945387_0_0_5"/>
<gene>
    <name evidence="1" type="ordered locus">Avi_2981</name>
</gene>
<dbReference type="KEGG" id="avi:Avi_2981"/>
<proteinExistence type="predicted"/>
<name>B9JYC0_ALLAM</name>
<evidence type="ECO:0000313" key="2">
    <source>
        <dbReference type="Proteomes" id="UP000001596"/>
    </source>
</evidence>
<reference evidence="1 2" key="1">
    <citation type="journal article" date="2009" name="J. Bacteriol.">
        <title>Genome sequences of three Agrobacterium biovars help elucidate the evolution of multichromosome genomes in bacteria.</title>
        <authorList>
            <person name="Slater S.C."/>
            <person name="Goldman B.S."/>
            <person name="Goodner B."/>
            <person name="Setubal J.C."/>
            <person name="Farrand S.K."/>
            <person name="Nester E.W."/>
            <person name="Burr T.J."/>
            <person name="Banta L."/>
            <person name="Dickerman A.W."/>
            <person name="Paulsen I."/>
            <person name="Otten L."/>
            <person name="Suen G."/>
            <person name="Welch R."/>
            <person name="Almeida N.F."/>
            <person name="Arnold F."/>
            <person name="Burton O.T."/>
            <person name="Du Z."/>
            <person name="Ewing A."/>
            <person name="Godsy E."/>
            <person name="Heisel S."/>
            <person name="Houmiel K.L."/>
            <person name="Jhaveri J."/>
            <person name="Lu J."/>
            <person name="Miller N.M."/>
            <person name="Norton S."/>
            <person name="Chen Q."/>
            <person name="Phoolcharoen W."/>
            <person name="Ohlin V."/>
            <person name="Ondrusek D."/>
            <person name="Pride N."/>
            <person name="Stricklin S.L."/>
            <person name="Sun J."/>
            <person name="Wheeler C."/>
            <person name="Wilson L."/>
            <person name="Zhu H."/>
            <person name="Wood D.W."/>
        </authorList>
    </citation>
    <scope>NUCLEOTIDE SEQUENCE [LARGE SCALE GENOMIC DNA]</scope>
    <source>
        <strain evidence="2">S4 / ATCC BAA-846</strain>
    </source>
</reference>
<sequence>MEVILVLSGYRRRVLRILAGDYRPDDVMALLLFLREKHDGRQVLRDIGDLVAHRTERTRGLIHGEVWDNLVIARFHLEVLNGGDRVIDFGNLPDYFPDYLRATRRRLTRKEIEKNGLKVKVADRILSDVIKALKVLPNGRLSLGRLPTAQENPVLHSLTSVLAATTETTNELLVSQMASALRSQGLLKKGEEEVFRKASNFIGSFTVATMHRSEVLFADGGRVTLYADLDNERLNVLCELKAKEFNGVPAILMVVFRGPPKASVLAETPDEYLTLYHSDLEFDSAGQLTLVPIS</sequence>
<dbReference type="Proteomes" id="UP000001596">
    <property type="component" value="Chromosome 1"/>
</dbReference>
<dbReference type="EMBL" id="CP000633">
    <property type="protein sequence ID" value="ACM37150.1"/>
    <property type="molecule type" value="Genomic_DNA"/>
</dbReference>
<organism evidence="1 2">
    <name type="scientific">Allorhizobium ampelinum (strain ATCC BAA-846 / DSM 112012 / S4)</name>
    <name type="common">Agrobacterium vitis (strain S4)</name>
    <dbReference type="NCBI Taxonomy" id="311402"/>
    <lineage>
        <taxon>Bacteria</taxon>
        <taxon>Pseudomonadati</taxon>
        <taxon>Pseudomonadota</taxon>
        <taxon>Alphaproteobacteria</taxon>
        <taxon>Hyphomicrobiales</taxon>
        <taxon>Rhizobiaceae</taxon>
        <taxon>Rhizobium/Agrobacterium group</taxon>
        <taxon>Allorhizobium</taxon>
        <taxon>Allorhizobium ampelinum</taxon>
    </lineage>
</organism>